<dbReference type="InterPro" id="IPR036121">
    <property type="entry name" value="ATPase_F1/V1/A1_a/bsu_N_sf"/>
</dbReference>
<dbReference type="InterPro" id="IPR023366">
    <property type="entry name" value="ATP_synth_asu-like_sf"/>
</dbReference>
<keyword evidence="6 14" id="KW-0375">Hydrogen ion transport</keyword>
<comment type="similarity">
    <text evidence="3 14">Belongs to the ATPase alpha/beta chains family.</text>
</comment>
<feature type="site" description="Required for activity" evidence="14">
    <location>
        <position position="387"/>
    </location>
</feature>
<dbReference type="GO" id="GO:0046933">
    <property type="term" value="F:proton-transporting ATP synthase activity, rotational mechanism"/>
    <property type="evidence" value="ECO:0007669"/>
    <property type="project" value="UniProtKB-UniRule"/>
</dbReference>
<keyword evidence="4 14" id="KW-0813">Transport</keyword>
<evidence type="ECO:0000256" key="14">
    <source>
        <dbReference type="HAMAP-Rule" id="MF_01346"/>
    </source>
</evidence>
<evidence type="ECO:0000256" key="12">
    <source>
        <dbReference type="ARBA" id="ARBA00023310"/>
    </source>
</evidence>
<protein>
    <recommendedName>
        <fullName evidence="14">ATP synthase subunit alpha</fullName>
        <ecNumber evidence="14">7.1.2.2</ecNumber>
    </recommendedName>
    <alternativeName>
        <fullName evidence="14">ATP synthase F1 sector subunit alpha</fullName>
    </alternativeName>
    <alternativeName>
        <fullName evidence="14">F-ATPase subunit alpha</fullName>
    </alternativeName>
</protein>
<dbReference type="OrthoDB" id="9803053at2"/>
<dbReference type="CDD" id="cd18116">
    <property type="entry name" value="ATP-synt_F1_alpha_N"/>
    <property type="match status" value="1"/>
</dbReference>
<dbReference type="FunFam" id="1.20.150.20:FF:000001">
    <property type="entry name" value="ATP synthase subunit alpha"/>
    <property type="match status" value="1"/>
</dbReference>
<dbReference type="CDD" id="cd18113">
    <property type="entry name" value="ATP-synt_F1_alpha_C"/>
    <property type="match status" value="1"/>
</dbReference>
<dbReference type="CDD" id="cd01132">
    <property type="entry name" value="F1-ATPase_alpha_CD"/>
    <property type="match status" value="1"/>
</dbReference>
<keyword evidence="10 14" id="KW-0472">Membrane</keyword>
<evidence type="ECO:0000256" key="9">
    <source>
        <dbReference type="ARBA" id="ARBA00023065"/>
    </source>
</evidence>
<dbReference type="EMBL" id="RBKU01000001">
    <property type="protein sequence ID" value="RKR81674.1"/>
    <property type="molecule type" value="Genomic_DNA"/>
</dbReference>
<comment type="subcellular location">
    <subcellularLocation>
        <location evidence="14">Cell membrane</location>
        <topology evidence="14">Peripheral membrane protein</topology>
    </subcellularLocation>
    <subcellularLocation>
        <location evidence="2">Membrane</location>
        <topology evidence="2">Peripheral membrane protein</topology>
    </subcellularLocation>
</comment>
<dbReference type="AlphaFoldDB" id="A0A495J053"/>
<evidence type="ECO:0000256" key="13">
    <source>
        <dbReference type="ARBA" id="ARBA00026013"/>
    </source>
</evidence>
<dbReference type="PANTHER" id="PTHR48082:SF2">
    <property type="entry name" value="ATP SYNTHASE SUBUNIT ALPHA, MITOCHONDRIAL"/>
    <property type="match status" value="1"/>
</dbReference>
<evidence type="ECO:0000256" key="3">
    <source>
        <dbReference type="ARBA" id="ARBA00008936"/>
    </source>
</evidence>
<dbReference type="InterPro" id="IPR038376">
    <property type="entry name" value="ATP_synth_asu_C_sf"/>
</dbReference>
<evidence type="ECO:0000256" key="7">
    <source>
        <dbReference type="ARBA" id="ARBA00022840"/>
    </source>
</evidence>
<proteinExistence type="inferred from homology"/>
<dbReference type="GO" id="GO:0043531">
    <property type="term" value="F:ADP binding"/>
    <property type="evidence" value="ECO:0007669"/>
    <property type="project" value="TreeGrafter"/>
</dbReference>
<keyword evidence="8 14" id="KW-1278">Translocase</keyword>
<name>A0A495J053_9SPHI</name>
<keyword evidence="12 14" id="KW-0066">ATP synthesis</keyword>
<keyword evidence="5 14" id="KW-0547">Nucleotide-binding</keyword>
<dbReference type="HAMAP" id="MF_01346">
    <property type="entry name" value="ATP_synth_alpha_bact"/>
    <property type="match status" value="1"/>
</dbReference>
<dbReference type="InterPro" id="IPR033732">
    <property type="entry name" value="ATP_synth_F1_a_nt-bd_dom"/>
</dbReference>
<evidence type="ECO:0000256" key="11">
    <source>
        <dbReference type="ARBA" id="ARBA00023196"/>
    </source>
</evidence>
<evidence type="ECO:0000259" key="16">
    <source>
        <dbReference type="Pfam" id="PF00306"/>
    </source>
</evidence>
<evidence type="ECO:0000256" key="2">
    <source>
        <dbReference type="ARBA" id="ARBA00004170"/>
    </source>
</evidence>
<dbReference type="InterPro" id="IPR000793">
    <property type="entry name" value="ATP_synth_asu_C"/>
</dbReference>
<evidence type="ECO:0000256" key="5">
    <source>
        <dbReference type="ARBA" id="ARBA00022741"/>
    </source>
</evidence>
<dbReference type="FunFam" id="3.40.50.300:FF:000002">
    <property type="entry name" value="ATP synthase subunit alpha"/>
    <property type="match status" value="1"/>
</dbReference>
<dbReference type="RefSeq" id="WP_121197354.1">
    <property type="nucleotide sequence ID" value="NZ_RBKU01000001.1"/>
</dbReference>
<keyword evidence="14" id="KW-1003">Cell membrane</keyword>
<comment type="catalytic activity">
    <reaction evidence="14">
        <text>ATP + H2O + 4 H(+)(in) = ADP + phosphate + 5 H(+)(out)</text>
        <dbReference type="Rhea" id="RHEA:57720"/>
        <dbReference type="ChEBI" id="CHEBI:15377"/>
        <dbReference type="ChEBI" id="CHEBI:15378"/>
        <dbReference type="ChEBI" id="CHEBI:30616"/>
        <dbReference type="ChEBI" id="CHEBI:43474"/>
        <dbReference type="ChEBI" id="CHEBI:456216"/>
        <dbReference type="EC" id="7.1.2.2"/>
    </reaction>
</comment>
<dbReference type="PIRSF" id="PIRSF039088">
    <property type="entry name" value="F_ATPase_subunit_alpha"/>
    <property type="match status" value="1"/>
</dbReference>
<evidence type="ECO:0000259" key="17">
    <source>
        <dbReference type="Pfam" id="PF02874"/>
    </source>
</evidence>
<feature type="binding site" evidence="14">
    <location>
        <begin position="171"/>
        <end position="178"/>
    </location>
    <ligand>
        <name>ATP</name>
        <dbReference type="ChEBI" id="CHEBI:30616"/>
    </ligand>
</feature>
<dbReference type="NCBIfam" id="NF009884">
    <property type="entry name" value="PRK13343.1"/>
    <property type="match status" value="1"/>
</dbReference>
<evidence type="ECO:0000313" key="19">
    <source>
        <dbReference type="Proteomes" id="UP000268007"/>
    </source>
</evidence>
<comment type="function">
    <text evidence="1 14">Produces ATP from ADP in the presence of a proton gradient across the membrane. The alpha chain is a regulatory subunit.</text>
</comment>
<evidence type="ECO:0000256" key="1">
    <source>
        <dbReference type="ARBA" id="ARBA00003784"/>
    </source>
</evidence>
<dbReference type="Gene3D" id="3.40.50.300">
    <property type="entry name" value="P-loop containing nucleotide triphosphate hydrolases"/>
    <property type="match status" value="1"/>
</dbReference>
<dbReference type="InterPro" id="IPR000194">
    <property type="entry name" value="ATPase_F1/V1/A1_a/bsu_nucl-bd"/>
</dbReference>
<organism evidence="18 19">
    <name type="scientific">Mucilaginibacter gracilis</name>
    <dbReference type="NCBI Taxonomy" id="423350"/>
    <lineage>
        <taxon>Bacteria</taxon>
        <taxon>Pseudomonadati</taxon>
        <taxon>Bacteroidota</taxon>
        <taxon>Sphingobacteriia</taxon>
        <taxon>Sphingobacteriales</taxon>
        <taxon>Sphingobacteriaceae</taxon>
        <taxon>Mucilaginibacter</taxon>
    </lineage>
</organism>
<reference evidence="18 19" key="1">
    <citation type="submission" date="2018-10" db="EMBL/GenBank/DDBJ databases">
        <title>Genomic Encyclopedia of Archaeal and Bacterial Type Strains, Phase II (KMG-II): from individual species to whole genera.</title>
        <authorList>
            <person name="Goeker M."/>
        </authorList>
    </citation>
    <scope>NUCLEOTIDE SEQUENCE [LARGE SCALE GENOMIC DNA]</scope>
    <source>
        <strain evidence="18 19">DSM 18602</strain>
    </source>
</reference>
<dbReference type="EC" id="7.1.2.2" evidence="14"/>
<keyword evidence="19" id="KW-1185">Reference proteome</keyword>
<dbReference type="Pfam" id="PF00306">
    <property type="entry name" value="ATP-synt_ab_C"/>
    <property type="match status" value="1"/>
</dbReference>
<evidence type="ECO:0000256" key="4">
    <source>
        <dbReference type="ARBA" id="ARBA00022448"/>
    </source>
</evidence>
<dbReference type="GO" id="GO:0005886">
    <property type="term" value="C:plasma membrane"/>
    <property type="evidence" value="ECO:0007669"/>
    <property type="project" value="UniProtKB-SubCell"/>
</dbReference>
<dbReference type="NCBIfam" id="TIGR00962">
    <property type="entry name" value="atpA"/>
    <property type="match status" value="1"/>
</dbReference>
<evidence type="ECO:0000259" key="15">
    <source>
        <dbReference type="Pfam" id="PF00006"/>
    </source>
</evidence>
<comment type="subunit">
    <text evidence="13">F-type ATPases have 2 components, CF(1) - the catalytic core - and CF(0) - the membrane proton channel. CF(1) has five subunits: alpha(3), beta(3), gamma(1), delta(1), epsilon(1). CF(0) has four main subunits: a(1), b(1), b'(1) and c(9-12).</text>
</comment>
<dbReference type="SUPFAM" id="SSF50615">
    <property type="entry name" value="N-terminal domain of alpha and beta subunits of F1 ATP synthase"/>
    <property type="match status" value="1"/>
</dbReference>
<evidence type="ECO:0000256" key="10">
    <source>
        <dbReference type="ARBA" id="ARBA00023136"/>
    </source>
</evidence>
<sequence>MVEVRPDEVSAILRQQLSGFKSASELEEVGTVLQVGDGIARVYGLTKVQSGELVEFDGALQGIVLNLEEDNVGVVLLGASDGVKEGDTVKRTSKIASIKVGEGMLGRVVNTLGQPIDGKGPITGTTYEMPLERKAPGVIYRQPVTEPLQTGIKAIDAMIPIGRGQRELVIGDRQTGKTAVCIDTIINQKEFYEAGKPVYCIYVAIGQKNSTVANILRTLEENGAMPYSIIVAASAADPAPMQFFAPFAGAAIGEFFRDTGRPALIVYDDLSKQAVAYREVSLLLRRPPGREAYPGDVFYLHSRLLERAAKIVSVDSIAQDMNDLPESIKHIVKGGGSLTALPIIETQAGDVSAYIPTNVISITDGQIFLESNLFNAGVRPAINVGISVSRVGGNAQIKSMKKVAGTLKLDQAQYRELEAFSKFGSDLDASTKTVLDKGARNVEVLKQGQFSPLAVEKQVAIIYIGTKNLMRNVPINKVREFEADFLSQLELRHPEVLVSLKAGKFDDSLTSVLEAVAKDLTGKY</sequence>
<gene>
    <name evidence="14" type="primary">atpA</name>
    <name evidence="18" type="ORF">BDD43_1824</name>
</gene>
<evidence type="ECO:0000313" key="18">
    <source>
        <dbReference type="EMBL" id="RKR81674.1"/>
    </source>
</evidence>
<dbReference type="Pfam" id="PF02874">
    <property type="entry name" value="ATP-synt_ab_N"/>
    <property type="match status" value="1"/>
</dbReference>
<dbReference type="InterPro" id="IPR027417">
    <property type="entry name" value="P-loop_NTPase"/>
</dbReference>
<feature type="domain" description="ATP synthase alpha subunit C-terminal" evidence="16">
    <location>
        <begin position="396"/>
        <end position="519"/>
    </location>
</feature>
<dbReference type="InterPro" id="IPR005294">
    <property type="entry name" value="ATP_synth_F1_asu"/>
</dbReference>
<dbReference type="GO" id="GO:0005524">
    <property type="term" value="F:ATP binding"/>
    <property type="evidence" value="ECO:0007669"/>
    <property type="project" value="UniProtKB-UniRule"/>
</dbReference>
<feature type="domain" description="ATPase F1/V1/A1 complex alpha/beta subunit nucleotide-binding" evidence="15">
    <location>
        <begin position="151"/>
        <end position="389"/>
    </location>
</feature>
<accession>A0A495J053</accession>
<dbReference type="InterPro" id="IPR020003">
    <property type="entry name" value="ATPase_a/bsu_AS"/>
</dbReference>
<dbReference type="GO" id="GO:0045259">
    <property type="term" value="C:proton-transporting ATP synthase complex"/>
    <property type="evidence" value="ECO:0007669"/>
    <property type="project" value="UniProtKB-KW"/>
</dbReference>
<dbReference type="PROSITE" id="PS00152">
    <property type="entry name" value="ATPASE_ALPHA_BETA"/>
    <property type="match status" value="1"/>
</dbReference>
<dbReference type="SUPFAM" id="SSF47917">
    <property type="entry name" value="C-terminal domain of alpha and beta subunits of F1 ATP synthase"/>
    <property type="match status" value="1"/>
</dbReference>
<comment type="caution">
    <text evidence="18">The sequence shown here is derived from an EMBL/GenBank/DDBJ whole genome shotgun (WGS) entry which is preliminary data.</text>
</comment>
<dbReference type="PANTHER" id="PTHR48082">
    <property type="entry name" value="ATP SYNTHASE SUBUNIT ALPHA, MITOCHONDRIAL"/>
    <property type="match status" value="1"/>
</dbReference>
<keyword evidence="11 14" id="KW-0139">CF(1)</keyword>
<dbReference type="SUPFAM" id="SSF52540">
    <property type="entry name" value="P-loop containing nucleoside triphosphate hydrolases"/>
    <property type="match status" value="1"/>
</dbReference>
<dbReference type="Gene3D" id="1.20.150.20">
    <property type="entry name" value="ATP synthase alpha/beta chain, C-terminal domain"/>
    <property type="match status" value="1"/>
</dbReference>
<dbReference type="InterPro" id="IPR004100">
    <property type="entry name" value="ATPase_F1/V1/A1_a/bsu_N"/>
</dbReference>
<dbReference type="FunFam" id="2.40.30.20:FF:000001">
    <property type="entry name" value="ATP synthase subunit alpha"/>
    <property type="match status" value="1"/>
</dbReference>
<dbReference type="Pfam" id="PF00006">
    <property type="entry name" value="ATP-synt_ab"/>
    <property type="match status" value="1"/>
</dbReference>
<evidence type="ECO:0000256" key="8">
    <source>
        <dbReference type="ARBA" id="ARBA00022967"/>
    </source>
</evidence>
<keyword evidence="7 14" id="KW-0067">ATP-binding</keyword>
<feature type="domain" description="ATPase F1/V1/A1 complex alpha/beta subunit N-terminal" evidence="17">
    <location>
        <begin position="27"/>
        <end position="92"/>
    </location>
</feature>
<evidence type="ECO:0000256" key="6">
    <source>
        <dbReference type="ARBA" id="ARBA00022781"/>
    </source>
</evidence>
<dbReference type="Proteomes" id="UP000268007">
    <property type="component" value="Unassembled WGS sequence"/>
</dbReference>
<keyword evidence="9 14" id="KW-0406">Ion transport</keyword>
<dbReference type="Gene3D" id="2.40.30.20">
    <property type="match status" value="1"/>
</dbReference>